<reference evidence="6" key="1">
    <citation type="submission" date="2012-06" db="EMBL/GenBank/DDBJ databases">
        <title>Complete sequence of chromosome of Desulfomonile tiedjei DSM 6799.</title>
        <authorList>
            <person name="Lucas S."/>
            <person name="Copeland A."/>
            <person name="Lapidus A."/>
            <person name="Glavina del Rio T."/>
            <person name="Dalin E."/>
            <person name="Tice H."/>
            <person name="Bruce D."/>
            <person name="Goodwin L."/>
            <person name="Pitluck S."/>
            <person name="Peters L."/>
            <person name="Ovchinnikova G."/>
            <person name="Zeytun A."/>
            <person name="Lu M."/>
            <person name="Kyrpides N."/>
            <person name="Mavromatis K."/>
            <person name="Ivanova N."/>
            <person name="Brettin T."/>
            <person name="Detter J.C."/>
            <person name="Han C."/>
            <person name="Larimer F."/>
            <person name="Land M."/>
            <person name="Hauser L."/>
            <person name="Markowitz V."/>
            <person name="Cheng J.-F."/>
            <person name="Hugenholtz P."/>
            <person name="Woyke T."/>
            <person name="Wu D."/>
            <person name="Spring S."/>
            <person name="Schroeder M."/>
            <person name="Brambilla E."/>
            <person name="Klenk H.-P."/>
            <person name="Eisen J.A."/>
        </authorList>
    </citation>
    <scope>NUCLEOTIDE SEQUENCE [LARGE SCALE GENOMIC DNA]</scope>
    <source>
        <strain evidence="6">ATCC 49306 / DSM 6799 / DCB-1</strain>
    </source>
</reference>
<dbReference type="Gene3D" id="2.130.10.10">
    <property type="entry name" value="YVTN repeat-like/Quinoprotein amine dehydrogenase"/>
    <property type="match status" value="4"/>
</dbReference>
<dbReference type="PROSITE" id="PS50294">
    <property type="entry name" value="WD_REPEATS_REGION"/>
    <property type="match status" value="6"/>
</dbReference>
<feature type="repeat" description="WD" evidence="3">
    <location>
        <begin position="939"/>
        <end position="980"/>
    </location>
</feature>
<dbReference type="SUPFAM" id="SSF50978">
    <property type="entry name" value="WD40 repeat-like"/>
    <property type="match status" value="1"/>
</dbReference>
<dbReference type="SUPFAM" id="SSF50998">
    <property type="entry name" value="Quinoprotein alcohol dehydrogenase-like"/>
    <property type="match status" value="1"/>
</dbReference>
<sequence length="1228" mass="136634">MESQSTYASLTISCQDLDEVPAKIFDALAKLIKRTPASVRASLEIGTITLKKVHLGGDLERLIGVFRRNGLSVEVGLAESDVTDRALLSLPRKSATGFGLPYAESDAESQWKKGDLIEGLYEVHGSASGGMGTVYFAFHRLWKMMIAIKTPQKVAIKSETHLLRFLREAELWVGLGLHPNIATCYYARVIRGLPRLFIEYVDGGALEEWAEKNLLHDLRLLTDLMLQFCHGMMYAEENGMVHRDIKPANCLITRDKIVKITDFGLVKRVDDPAHMNRPDDEHIADTTSSGRISNASVTLLEGGVMGSPRYMAPERFREKGKEDIRSDIYSFGVMLYELVLDSMPFKLPLTYSLPELVRSHLKAPVIDPRSLRPDIPGSLADIMLTCLQKKADNRYKSFQDVCHALESLSRELRPDRKPRNRPNLVGLKADSLNNQAVSLLDLKRYDDARRLLEDAHSANTDHLEAVYNLHMLRWKNSESSDRETIQRMEALKIEVRETPDYSYLMGLLSLQRGDPARAVSFLKKACHDGSWYQDRWKAYDNDPKNFVNSLGFSTIGELISYAGHIKSVRSVAISSDARRAYSVGEDRSIRIWDTDSGRCLKNFRTFTFMPVTGAFSQNDEFAATAYGTAFKTLDLWDLREGRLIKKFPGMSIFGVRFSPDSQYLSCYDQEGAVRILEIPSGEVVWESRKLGSKVSSQVFLGNTGRIAIGCENGSLIVVDFRSGTELFKTGAHMGAVTAVESTSDGEVIVTGGDDELMKLWEAQSGSEVLRFTGHRKELTGIAVLPDDRYIVSVSADGCIKIWDGSSGRCYRTITIAGEDLTGCAISRDGKRLLTGSSKGSVRLWSIDTGWFSQDYLEPALCRPRTFRELAGLHALFKITVEEFNRAWRKAHQTQALEAFERIRAIPGFCWSREAVLIRNVLHNVVVRGRLKSTSFIRAFHGHKDGVVAMKASPDNLLLLTGSLDGTAAIWDVVTGRCIRKFVAGNPIREVFFLPRMQGVVTLSQDRVLRVWDQDGKMVQEFPKLEPPLRMMPSGHEITAMCPEKMQVLLDLNTGKIHYKGAAVPGSEFICFSENLESVFSLRDSTRIQRWSLATGRNEGAFRDLGIRITALLPATHEDKIVAGLESGDLTVYVGGSGVNVATLRGHAAAIRTIVSNPEGNLWITASDDCSIRLWDVPAEKCSAVLEGHSSSVRSLALFSNLSLIASGDSEGSARLWGLEWAVSLEDQS</sequence>
<proteinExistence type="predicted"/>
<keyword evidence="2" id="KW-0677">Repeat</keyword>
<dbReference type="PROSITE" id="PS50082">
    <property type="entry name" value="WD_REPEATS_2"/>
    <property type="match status" value="7"/>
</dbReference>
<keyword evidence="1 3" id="KW-0853">WD repeat</keyword>
<dbReference type="SMART" id="SM00320">
    <property type="entry name" value="WD40"/>
    <property type="match status" value="9"/>
</dbReference>
<dbReference type="Gene3D" id="1.25.40.10">
    <property type="entry name" value="Tetratricopeptide repeat domain"/>
    <property type="match status" value="1"/>
</dbReference>
<dbReference type="OrthoDB" id="9765809at2"/>
<feature type="repeat" description="WD" evidence="3">
    <location>
        <begin position="729"/>
        <end position="770"/>
    </location>
</feature>
<name>I4CCS4_DESTA</name>
<dbReference type="eggNOG" id="COG0515">
    <property type="taxonomic scope" value="Bacteria"/>
</dbReference>
<feature type="repeat" description="WD" evidence="3">
    <location>
        <begin position="824"/>
        <end position="849"/>
    </location>
</feature>
<dbReference type="InterPro" id="IPR036322">
    <property type="entry name" value="WD40_repeat_dom_sf"/>
</dbReference>
<dbReference type="eggNOG" id="COG0457">
    <property type="taxonomic scope" value="Bacteria"/>
</dbReference>
<dbReference type="GO" id="GO:0004674">
    <property type="term" value="F:protein serine/threonine kinase activity"/>
    <property type="evidence" value="ECO:0007669"/>
    <property type="project" value="UniProtKB-KW"/>
</dbReference>
<dbReference type="PRINTS" id="PR00320">
    <property type="entry name" value="GPROTEINBRPT"/>
</dbReference>
<dbReference type="CDD" id="cd14014">
    <property type="entry name" value="STKc_PknB_like"/>
    <property type="match status" value="1"/>
</dbReference>
<dbReference type="AlphaFoldDB" id="I4CCS4"/>
<dbReference type="STRING" id="706587.Desti_4745"/>
<gene>
    <name evidence="5" type="ordered locus">Desti_4745</name>
</gene>
<feature type="repeat" description="WD" evidence="3">
    <location>
        <begin position="561"/>
        <end position="602"/>
    </location>
</feature>
<dbReference type="SMART" id="SM00220">
    <property type="entry name" value="S_TKc"/>
    <property type="match status" value="1"/>
</dbReference>
<feature type="repeat" description="WD" evidence="3">
    <location>
        <begin position="1143"/>
        <end position="1184"/>
    </location>
</feature>
<dbReference type="Pfam" id="PF00400">
    <property type="entry name" value="WD40"/>
    <property type="match status" value="7"/>
</dbReference>
<dbReference type="Proteomes" id="UP000006055">
    <property type="component" value="Chromosome"/>
</dbReference>
<evidence type="ECO:0000256" key="3">
    <source>
        <dbReference type="PROSITE-ProRule" id="PRU00221"/>
    </source>
</evidence>
<keyword evidence="5" id="KW-0723">Serine/threonine-protein kinase</keyword>
<dbReference type="InterPro" id="IPR008271">
    <property type="entry name" value="Ser/Thr_kinase_AS"/>
</dbReference>
<keyword evidence="6" id="KW-1185">Reference proteome</keyword>
<dbReference type="InterPro" id="IPR001680">
    <property type="entry name" value="WD40_rpt"/>
</dbReference>
<dbReference type="PROSITE" id="PS50011">
    <property type="entry name" value="PROTEIN_KINASE_DOM"/>
    <property type="match status" value="1"/>
</dbReference>
<dbReference type="InterPro" id="IPR011009">
    <property type="entry name" value="Kinase-like_dom_sf"/>
</dbReference>
<accession>I4CCS4</accession>
<dbReference type="PROSITE" id="PS00108">
    <property type="entry name" value="PROTEIN_KINASE_ST"/>
    <property type="match status" value="1"/>
</dbReference>
<dbReference type="InterPro" id="IPR020472">
    <property type="entry name" value="WD40_PAC1"/>
</dbReference>
<feature type="repeat" description="WD" evidence="3">
    <location>
        <begin position="1185"/>
        <end position="1219"/>
    </location>
</feature>
<organism evidence="5 6">
    <name type="scientific">Desulfomonile tiedjei (strain ATCC 49306 / DSM 6799 / DCB-1)</name>
    <dbReference type="NCBI Taxonomy" id="706587"/>
    <lineage>
        <taxon>Bacteria</taxon>
        <taxon>Pseudomonadati</taxon>
        <taxon>Thermodesulfobacteriota</taxon>
        <taxon>Desulfomonilia</taxon>
        <taxon>Desulfomonilales</taxon>
        <taxon>Desulfomonilaceae</taxon>
        <taxon>Desulfomonile</taxon>
    </lineage>
</organism>
<evidence type="ECO:0000313" key="5">
    <source>
        <dbReference type="EMBL" id="AFM27365.1"/>
    </source>
</evidence>
<dbReference type="Pfam" id="PF00069">
    <property type="entry name" value="Pkinase"/>
    <property type="match status" value="1"/>
</dbReference>
<dbReference type="EMBL" id="CP003360">
    <property type="protein sequence ID" value="AFM27365.1"/>
    <property type="molecule type" value="Genomic_DNA"/>
</dbReference>
<dbReference type="eggNOG" id="COG2319">
    <property type="taxonomic scope" value="Bacteria"/>
</dbReference>
<dbReference type="RefSeq" id="WP_014812473.1">
    <property type="nucleotide sequence ID" value="NC_018025.1"/>
</dbReference>
<dbReference type="InterPro" id="IPR015943">
    <property type="entry name" value="WD40/YVTN_repeat-like_dom_sf"/>
</dbReference>
<dbReference type="CDD" id="cd00200">
    <property type="entry name" value="WD40"/>
    <property type="match status" value="2"/>
</dbReference>
<dbReference type="GO" id="GO:0005524">
    <property type="term" value="F:ATP binding"/>
    <property type="evidence" value="ECO:0007669"/>
    <property type="project" value="InterPro"/>
</dbReference>
<dbReference type="PANTHER" id="PTHR19848">
    <property type="entry name" value="WD40 REPEAT PROTEIN"/>
    <property type="match status" value="1"/>
</dbReference>
<evidence type="ECO:0000259" key="4">
    <source>
        <dbReference type="PROSITE" id="PS50011"/>
    </source>
</evidence>
<dbReference type="SUPFAM" id="SSF56112">
    <property type="entry name" value="Protein kinase-like (PK-like)"/>
    <property type="match status" value="1"/>
</dbReference>
<dbReference type="InterPro" id="IPR000719">
    <property type="entry name" value="Prot_kinase_dom"/>
</dbReference>
<dbReference type="PANTHER" id="PTHR19848:SF8">
    <property type="entry name" value="F-BOX AND WD REPEAT DOMAIN CONTAINING 7"/>
    <property type="match status" value="1"/>
</dbReference>
<keyword evidence="5" id="KW-0418">Kinase</keyword>
<keyword evidence="5" id="KW-0808">Transferase</keyword>
<feature type="domain" description="Protein kinase" evidence="4">
    <location>
        <begin position="120"/>
        <end position="406"/>
    </location>
</feature>
<protein>
    <submittedName>
        <fullName evidence="5">Serine/threonine protein kinase</fullName>
    </submittedName>
</protein>
<dbReference type="InterPro" id="IPR019775">
    <property type="entry name" value="WD40_repeat_CS"/>
</dbReference>
<dbReference type="PROSITE" id="PS00678">
    <property type="entry name" value="WD_REPEATS_1"/>
    <property type="match status" value="3"/>
</dbReference>
<dbReference type="InterPro" id="IPR011990">
    <property type="entry name" value="TPR-like_helical_dom_sf"/>
</dbReference>
<dbReference type="SUPFAM" id="SSF48452">
    <property type="entry name" value="TPR-like"/>
    <property type="match status" value="1"/>
</dbReference>
<dbReference type="InterPro" id="IPR011047">
    <property type="entry name" value="Quinoprotein_ADH-like_sf"/>
</dbReference>
<evidence type="ECO:0000313" key="6">
    <source>
        <dbReference type="Proteomes" id="UP000006055"/>
    </source>
</evidence>
<evidence type="ECO:0000256" key="1">
    <source>
        <dbReference type="ARBA" id="ARBA00022574"/>
    </source>
</evidence>
<dbReference type="KEGG" id="dti:Desti_4745"/>
<feature type="repeat" description="WD" evidence="3">
    <location>
        <begin position="771"/>
        <end position="812"/>
    </location>
</feature>
<evidence type="ECO:0000256" key="2">
    <source>
        <dbReference type="ARBA" id="ARBA00022737"/>
    </source>
</evidence>
<dbReference type="HOGENOM" id="CLU_005857_0_0_7"/>
<dbReference type="Gene3D" id="1.10.510.10">
    <property type="entry name" value="Transferase(Phosphotransferase) domain 1"/>
    <property type="match status" value="1"/>
</dbReference>